<dbReference type="EMBL" id="CDMZ01000548">
    <property type="protein sequence ID" value="CEM16595.1"/>
    <property type="molecule type" value="Genomic_DNA"/>
</dbReference>
<feature type="compositionally biased region" description="Low complexity" evidence="1">
    <location>
        <begin position="33"/>
        <end position="48"/>
    </location>
</feature>
<evidence type="ECO:0000313" key="2">
    <source>
        <dbReference type="EMBL" id="CEM16595.1"/>
    </source>
</evidence>
<feature type="region of interest" description="Disordered" evidence="1">
    <location>
        <begin position="29"/>
        <end position="48"/>
    </location>
</feature>
<reference evidence="2" key="1">
    <citation type="submission" date="2014-11" db="EMBL/GenBank/DDBJ databases">
        <authorList>
            <person name="Otto D Thomas"/>
            <person name="Naeem Raeece"/>
        </authorList>
    </citation>
    <scope>NUCLEOTIDE SEQUENCE</scope>
</reference>
<accession>A0A0G4FQ85</accession>
<proteinExistence type="predicted"/>
<dbReference type="VEuPathDB" id="CryptoDB:Cvel_18229"/>
<name>A0A0G4FQ85_9ALVE</name>
<organism evidence="2">
    <name type="scientific">Chromera velia CCMP2878</name>
    <dbReference type="NCBI Taxonomy" id="1169474"/>
    <lineage>
        <taxon>Eukaryota</taxon>
        <taxon>Sar</taxon>
        <taxon>Alveolata</taxon>
        <taxon>Colpodellida</taxon>
        <taxon>Chromeraceae</taxon>
        <taxon>Chromera</taxon>
    </lineage>
</organism>
<gene>
    <name evidence="2" type="ORF">Cvel_18229</name>
</gene>
<dbReference type="AlphaFoldDB" id="A0A0G4FQ85"/>
<evidence type="ECO:0000256" key="1">
    <source>
        <dbReference type="SAM" id="MobiDB-lite"/>
    </source>
</evidence>
<sequence length="70" mass="7512">MAFLRKRSVNLTPEALEGLRVDPEAEMEIRARSTSSTASTSTTTTTTTTTTKVVIEEGGGCIQVLKHATK</sequence>
<protein>
    <submittedName>
        <fullName evidence="2">Uncharacterized protein</fullName>
    </submittedName>
</protein>